<keyword evidence="3" id="KW-1185">Reference proteome</keyword>
<feature type="region of interest" description="Disordered" evidence="1">
    <location>
        <begin position="137"/>
        <end position="187"/>
    </location>
</feature>
<proteinExistence type="predicted"/>
<organism evidence="2 3">
    <name type="scientific">Cardamine amara subsp. amara</name>
    <dbReference type="NCBI Taxonomy" id="228776"/>
    <lineage>
        <taxon>Eukaryota</taxon>
        <taxon>Viridiplantae</taxon>
        <taxon>Streptophyta</taxon>
        <taxon>Embryophyta</taxon>
        <taxon>Tracheophyta</taxon>
        <taxon>Spermatophyta</taxon>
        <taxon>Magnoliopsida</taxon>
        <taxon>eudicotyledons</taxon>
        <taxon>Gunneridae</taxon>
        <taxon>Pentapetalae</taxon>
        <taxon>rosids</taxon>
        <taxon>malvids</taxon>
        <taxon>Brassicales</taxon>
        <taxon>Brassicaceae</taxon>
        <taxon>Cardamineae</taxon>
        <taxon>Cardamine</taxon>
    </lineage>
</organism>
<evidence type="ECO:0000313" key="3">
    <source>
        <dbReference type="Proteomes" id="UP001558713"/>
    </source>
</evidence>
<feature type="region of interest" description="Disordered" evidence="1">
    <location>
        <begin position="78"/>
        <end position="97"/>
    </location>
</feature>
<dbReference type="AlphaFoldDB" id="A0ABD1APW9"/>
<gene>
    <name evidence="2" type="ORF">V5N11_016539</name>
</gene>
<feature type="region of interest" description="Disordered" evidence="1">
    <location>
        <begin position="103"/>
        <end position="125"/>
    </location>
</feature>
<dbReference type="Proteomes" id="UP001558713">
    <property type="component" value="Unassembled WGS sequence"/>
</dbReference>
<feature type="compositionally biased region" description="Polar residues" evidence="1">
    <location>
        <begin position="103"/>
        <end position="116"/>
    </location>
</feature>
<accession>A0ABD1APW9</accession>
<name>A0ABD1APW9_CARAN</name>
<evidence type="ECO:0000313" key="2">
    <source>
        <dbReference type="EMBL" id="KAL1200911.1"/>
    </source>
</evidence>
<protein>
    <submittedName>
        <fullName evidence="2">Uncharacterized protein</fullName>
    </submittedName>
</protein>
<evidence type="ECO:0000256" key="1">
    <source>
        <dbReference type="SAM" id="MobiDB-lite"/>
    </source>
</evidence>
<dbReference type="EMBL" id="JBANAX010000605">
    <property type="protein sequence ID" value="KAL1200911.1"/>
    <property type="molecule type" value="Genomic_DNA"/>
</dbReference>
<feature type="compositionally biased region" description="Basic and acidic residues" evidence="1">
    <location>
        <begin position="169"/>
        <end position="187"/>
    </location>
</feature>
<sequence length="187" mass="20341">MLFDMAASDIVTHSASTILGGSYDEIVDLDNIPDALQNLKGKSYQFIVGVEKENLFNGLYTYKVFKVLSTNGMLSEQNALEDSENSDHPMSIISGNQSDQTIVGSQESNDEATPSSKHGLDVKDICTDQSSSTKRLKLDSIDLDASDDDKTGKTRNGKGKGLQSGCLTKEVKKNDKGVMIKVEPKDR</sequence>
<comment type="caution">
    <text evidence="2">The sequence shown here is derived from an EMBL/GenBank/DDBJ whole genome shotgun (WGS) entry which is preliminary data.</text>
</comment>
<reference evidence="2 3" key="1">
    <citation type="submission" date="2024-04" db="EMBL/GenBank/DDBJ databases">
        <title>Genome assembly C_amara_ONT_v2.</title>
        <authorList>
            <person name="Yant L."/>
            <person name="Moore C."/>
            <person name="Slenker M."/>
        </authorList>
    </citation>
    <scope>NUCLEOTIDE SEQUENCE [LARGE SCALE GENOMIC DNA]</scope>
    <source>
        <tissue evidence="2">Leaf</tissue>
    </source>
</reference>